<accession>A0ABQ3UP41</accession>
<dbReference type="Pfam" id="PF13936">
    <property type="entry name" value="HTH_38"/>
    <property type="match status" value="1"/>
</dbReference>
<evidence type="ECO:0000313" key="2">
    <source>
        <dbReference type="EMBL" id="GHO54470.1"/>
    </source>
</evidence>
<sequence length="74" mass="8527">MEEGTGQAGIERGMIQRLVEQEGIEQQTSQRLSFEQREEAFRLLDEGVSLRQVARQFGVNPESLRRLAMRHKPS</sequence>
<evidence type="ECO:0000259" key="1">
    <source>
        <dbReference type="Pfam" id="PF13936"/>
    </source>
</evidence>
<dbReference type="Proteomes" id="UP000654345">
    <property type="component" value="Unassembled WGS sequence"/>
</dbReference>
<name>A0ABQ3UP41_9CHLR</name>
<gene>
    <name evidence="2" type="ORF">KSB_29450</name>
</gene>
<dbReference type="SUPFAM" id="SSF46689">
    <property type="entry name" value="Homeodomain-like"/>
    <property type="match status" value="1"/>
</dbReference>
<comment type="caution">
    <text evidence="2">The sequence shown here is derived from an EMBL/GenBank/DDBJ whole genome shotgun (WGS) entry which is preliminary data.</text>
</comment>
<evidence type="ECO:0000313" key="3">
    <source>
        <dbReference type="Proteomes" id="UP000654345"/>
    </source>
</evidence>
<feature type="domain" description="Transposase IS30-like HTH" evidence="1">
    <location>
        <begin position="30"/>
        <end position="66"/>
    </location>
</feature>
<keyword evidence="3" id="KW-1185">Reference proteome</keyword>
<organism evidence="2 3">
    <name type="scientific">Ktedonobacter robiniae</name>
    <dbReference type="NCBI Taxonomy" id="2778365"/>
    <lineage>
        <taxon>Bacteria</taxon>
        <taxon>Bacillati</taxon>
        <taxon>Chloroflexota</taxon>
        <taxon>Ktedonobacteria</taxon>
        <taxon>Ktedonobacterales</taxon>
        <taxon>Ktedonobacteraceae</taxon>
        <taxon>Ktedonobacter</taxon>
    </lineage>
</organism>
<proteinExistence type="predicted"/>
<reference evidence="2 3" key="1">
    <citation type="journal article" date="2021" name="Int. J. Syst. Evol. Microbiol.">
        <title>Reticulibacter mediterranei gen. nov., sp. nov., within the new family Reticulibacteraceae fam. nov., and Ktedonospora formicarum gen. nov., sp. nov., Ktedonobacter robiniae sp. nov., Dictyobacter formicarum sp. nov. and Dictyobacter arantiisoli sp. nov., belonging to the class Ktedonobacteria.</title>
        <authorList>
            <person name="Yabe S."/>
            <person name="Zheng Y."/>
            <person name="Wang C.M."/>
            <person name="Sakai Y."/>
            <person name="Abe K."/>
            <person name="Yokota A."/>
            <person name="Donadio S."/>
            <person name="Cavaletti L."/>
            <person name="Monciardini P."/>
        </authorList>
    </citation>
    <scope>NUCLEOTIDE SEQUENCE [LARGE SCALE GENOMIC DNA]</scope>
    <source>
        <strain evidence="2 3">SOSP1-30</strain>
    </source>
</reference>
<dbReference type="InterPro" id="IPR009057">
    <property type="entry name" value="Homeodomain-like_sf"/>
</dbReference>
<dbReference type="Gene3D" id="1.10.10.60">
    <property type="entry name" value="Homeodomain-like"/>
    <property type="match status" value="1"/>
</dbReference>
<dbReference type="EMBL" id="BNJG01000001">
    <property type="protein sequence ID" value="GHO54470.1"/>
    <property type="molecule type" value="Genomic_DNA"/>
</dbReference>
<dbReference type="InterPro" id="IPR025246">
    <property type="entry name" value="IS30-like_HTH"/>
</dbReference>
<protein>
    <recommendedName>
        <fullName evidence="1">Transposase IS30-like HTH domain-containing protein</fullName>
    </recommendedName>
</protein>